<keyword evidence="2" id="KW-1185">Reference proteome</keyword>
<comment type="caution">
    <text evidence="1">The sequence shown here is derived from an EMBL/GenBank/DDBJ whole genome shotgun (WGS) entry which is preliminary data.</text>
</comment>
<reference evidence="1" key="1">
    <citation type="submission" date="2021-05" db="EMBL/GenBank/DDBJ databases">
        <authorList>
            <person name="Arsene-Ploetze F."/>
        </authorList>
    </citation>
    <scope>NUCLEOTIDE SEQUENCE</scope>
    <source>
        <strain evidence="1">DSM 42138</strain>
    </source>
</reference>
<dbReference type="Proteomes" id="UP001152519">
    <property type="component" value="Unassembled WGS sequence"/>
</dbReference>
<protein>
    <submittedName>
        <fullName evidence="1">Uncharacterized protein</fullName>
    </submittedName>
</protein>
<dbReference type="EMBL" id="CAJSLV010000057">
    <property type="protein sequence ID" value="CAG6394591.1"/>
    <property type="molecule type" value="Genomic_DNA"/>
</dbReference>
<organism evidence="1 2">
    <name type="scientific">Actinacidiphila cocklensis</name>
    <dbReference type="NCBI Taxonomy" id="887465"/>
    <lineage>
        <taxon>Bacteria</taxon>
        <taxon>Bacillati</taxon>
        <taxon>Actinomycetota</taxon>
        <taxon>Actinomycetes</taxon>
        <taxon>Kitasatosporales</taxon>
        <taxon>Streptomycetaceae</taxon>
        <taxon>Actinacidiphila</taxon>
    </lineage>
</organism>
<gene>
    <name evidence="1" type="ORF">SCOCK_280044</name>
</gene>
<proteinExistence type="predicted"/>
<evidence type="ECO:0000313" key="2">
    <source>
        <dbReference type="Proteomes" id="UP001152519"/>
    </source>
</evidence>
<sequence length="131" mass="14679">MRTAGQLRVRIPPARPRPISAFSAFLTITHTNTNINIRSVHTAPPRPQLPIVARWRDKRDGYLGFCKLVRYAPRVMAGLRSVLKWRSTSPHTSHTMKVFTQPKAERAIPGNTAKPIIGTFVEAVDIGTRTL</sequence>
<evidence type="ECO:0000313" key="1">
    <source>
        <dbReference type="EMBL" id="CAG6394591.1"/>
    </source>
</evidence>
<dbReference type="AlphaFoldDB" id="A0A9W4GRS2"/>
<accession>A0A9W4GRS2</accession>
<name>A0A9W4GRS2_9ACTN</name>